<dbReference type="AlphaFoldDB" id="A0A9X2PGU6"/>
<dbReference type="RefSeq" id="WP_258734780.1">
    <property type="nucleotide sequence ID" value="NZ_JANTHZ010000013.1"/>
</dbReference>
<evidence type="ECO:0000256" key="1">
    <source>
        <dbReference type="ARBA" id="ARBA00022729"/>
    </source>
</evidence>
<reference evidence="3" key="1">
    <citation type="submission" date="2022-08" db="EMBL/GenBank/DDBJ databases">
        <authorList>
            <person name="Li F."/>
        </authorList>
    </citation>
    <scope>NUCLEOTIDE SEQUENCE</scope>
    <source>
        <strain evidence="3">MQZ15Z-1</strain>
    </source>
</reference>
<keyword evidence="1" id="KW-0732">Signal</keyword>
<accession>A0A9X2PGU6</accession>
<evidence type="ECO:0000259" key="2">
    <source>
        <dbReference type="Pfam" id="PF13505"/>
    </source>
</evidence>
<gene>
    <name evidence="3" type="ORF">NVS89_21315</name>
</gene>
<proteinExistence type="predicted"/>
<dbReference type="SUPFAM" id="SSF56925">
    <property type="entry name" value="OMPA-like"/>
    <property type="match status" value="1"/>
</dbReference>
<dbReference type="Gene3D" id="2.40.160.20">
    <property type="match status" value="1"/>
</dbReference>
<keyword evidence="4" id="KW-1185">Reference proteome</keyword>
<name>A0A9X2PGU6_9HYPH</name>
<evidence type="ECO:0000313" key="4">
    <source>
        <dbReference type="Proteomes" id="UP001151088"/>
    </source>
</evidence>
<organism evidence="3 4">
    <name type="scientific">Ancylobacter mangrovi</name>
    <dbReference type="NCBI Taxonomy" id="2972472"/>
    <lineage>
        <taxon>Bacteria</taxon>
        <taxon>Pseudomonadati</taxon>
        <taxon>Pseudomonadota</taxon>
        <taxon>Alphaproteobacteria</taxon>
        <taxon>Hyphomicrobiales</taxon>
        <taxon>Xanthobacteraceae</taxon>
        <taxon>Ancylobacter</taxon>
    </lineage>
</organism>
<dbReference type="InterPro" id="IPR011250">
    <property type="entry name" value="OMP/PagP_B-barrel"/>
</dbReference>
<feature type="domain" description="Outer membrane protein beta-barrel" evidence="2">
    <location>
        <begin position="29"/>
        <end position="204"/>
    </location>
</feature>
<dbReference type="InterPro" id="IPR027385">
    <property type="entry name" value="Beta-barrel_OMP"/>
</dbReference>
<sequence length="210" mass="22160">MGGSLLAPSARAADLDGADDLLANAPVIEDSTGWYLRGDVGYVVNETPDWSSLNFDSAAADLGDAWLLGIGGGFKLNDWLRLDLTADYRTEADYGSAGLSADFSAATFLANAYIDLGTWNGFTPYLGAGVGAGFASFDNVDFNGSRIGDADGWGLAWGVMAGVSVSLGPNWLLDVGYRYLSLDGIDLGNGLPDFDQRAHEIRIGARYLIN</sequence>
<dbReference type="EMBL" id="JANTHZ010000013">
    <property type="protein sequence ID" value="MCS0497635.1"/>
    <property type="molecule type" value="Genomic_DNA"/>
</dbReference>
<dbReference type="Pfam" id="PF13505">
    <property type="entry name" value="OMP_b-brl"/>
    <property type="match status" value="1"/>
</dbReference>
<comment type="caution">
    <text evidence="3">The sequence shown here is derived from an EMBL/GenBank/DDBJ whole genome shotgun (WGS) entry which is preliminary data.</text>
</comment>
<protein>
    <submittedName>
        <fullName evidence="3">Porin family protein</fullName>
    </submittedName>
</protein>
<dbReference type="Proteomes" id="UP001151088">
    <property type="component" value="Unassembled WGS sequence"/>
</dbReference>
<evidence type="ECO:0000313" key="3">
    <source>
        <dbReference type="EMBL" id="MCS0497635.1"/>
    </source>
</evidence>